<evidence type="ECO:0000256" key="8">
    <source>
        <dbReference type="ARBA" id="ARBA00022776"/>
    </source>
</evidence>
<evidence type="ECO:0000313" key="20">
    <source>
        <dbReference type="Proteomes" id="UP000481861"/>
    </source>
</evidence>
<evidence type="ECO:0000256" key="11">
    <source>
        <dbReference type="ARBA" id="ARBA00022989"/>
    </source>
</evidence>
<evidence type="ECO:0000256" key="13">
    <source>
        <dbReference type="ARBA" id="ARBA00023242"/>
    </source>
</evidence>
<feature type="compositionally biased region" description="Low complexity" evidence="16">
    <location>
        <begin position="682"/>
        <end position="693"/>
    </location>
</feature>
<evidence type="ECO:0000256" key="14">
    <source>
        <dbReference type="ARBA" id="ARBA00023306"/>
    </source>
</evidence>
<evidence type="ECO:0000256" key="9">
    <source>
        <dbReference type="ARBA" id="ARBA00022838"/>
    </source>
</evidence>
<feature type="compositionally biased region" description="Polar residues" evidence="16">
    <location>
        <begin position="532"/>
        <end position="549"/>
    </location>
</feature>
<evidence type="ECO:0000256" key="12">
    <source>
        <dbReference type="ARBA" id="ARBA00023136"/>
    </source>
</evidence>
<keyword evidence="15" id="KW-0137">Centromere</keyword>
<sequence>MSNSPLSPPGSSVYSSDSMYVGDGTWDSQRNTFLLPNLQGLNLATTQYNGMGNRFRNMAGYHGVILAHGVLATLTFLFVVPAAILMARFYHRNPRLALRIHIWLQIMTVLLSTAAFILGFQAVGPKRSLTNPHHGIGVALYTLILIQAFGGCIIHRREKGKERYKIPLKLMLHQWLGRAVAILGVVQVALGLTLYGSPKVLFILFAVWVFLLLISYFVLSYMNQPNLGFDDGSTYISERTTNTSRRSHRGHGVGTVAAAGVAGAGLAALRQRSRSRSRRRPNGNRQEVLSSRHSSHLSGSYVEDEKYTTDGRKERTWRDRLLGASAAAGGVFALKSLFGRKKHTPTESGSDVSYSRPMGPSEVTQTDLSRLEEGRAPASPANDRWRRAEEREAAQAAAMAGSPLRQGQRARRSGDSIGSYDSRSSFSDDRHDTRRGESHGLRDGIAKLGVAGFLKHQWTKRTTKEDAHVASVKEHDIREERIARENSQRRKYTGDGAPPRKVRPPSTILSESEISGATPAIARSNIPPPPRSTTNLTHAETIAGPSTGSVLPPPPSDNHGVLSDSGSEVGGGRHHRLRPNGNGAFAAGAAATGASTGSPSRRDGSRRRSSREGSVASPPVSVKVKMHNDGRHVTLRRLGEEEAAAEREARRRDRSRRNRNGSMSSISNLDNDRWRRTEAMEAAQAAQMQQPAQPAAPIPMPAPVLPPPPPGPPPVFGQQIPLPPPPPFSAAAGSGMSSPLGTQVYGTETDVSNYDSNRKRRRAERAQAKQARSGGSRVEFS</sequence>
<feature type="compositionally biased region" description="Basic and acidic residues" evidence="16">
    <location>
        <begin position="383"/>
        <end position="393"/>
    </location>
</feature>
<feature type="compositionally biased region" description="Low complexity" evidence="16">
    <location>
        <begin position="415"/>
        <end position="425"/>
    </location>
</feature>
<accession>A0A7C8M1L9</accession>
<evidence type="ECO:0000256" key="1">
    <source>
        <dbReference type="ARBA" id="ARBA00004123"/>
    </source>
</evidence>
<evidence type="ECO:0000256" key="2">
    <source>
        <dbReference type="ARBA" id="ARBA00004370"/>
    </source>
</evidence>
<proteinExistence type="predicted"/>
<dbReference type="InterPro" id="IPR006593">
    <property type="entry name" value="Cyt_b561/ferric_Rdtase_TM"/>
</dbReference>
<evidence type="ECO:0000256" key="4">
    <source>
        <dbReference type="ARBA" id="ARBA00022448"/>
    </source>
</evidence>
<protein>
    <recommendedName>
        <fullName evidence="18">Cytochrome b561 domain-containing protein</fullName>
    </recommendedName>
</protein>
<dbReference type="GO" id="GO:0051301">
    <property type="term" value="P:cell division"/>
    <property type="evidence" value="ECO:0007669"/>
    <property type="project" value="UniProtKB-KW"/>
</dbReference>
<dbReference type="Gene3D" id="1.20.120.1770">
    <property type="match status" value="1"/>
</dbReference>
<reference evidence="19 20" key="1">
    <citation type="submission" date="2020-01" db="EMBL/GenBank/DDBJ databases">
        <authorList>
            <consortium name="DOE Joint Genome Institute"/>
            <person name="Haridas S."/>
            <person name="Albert R."/>
            <person name="Binder M."/>
            <person name="Bloem J."/>
            <person name="Labutti K."/>
            <person name="Salamov A."/>
            <person name="Andreopoulos B."/>
            <person name="Baker S.E."/>
            <person name="Barry K."/>
            <person name="Bills G."/>
            <person name="Bluhm B.H."/>
            <person name="Cannon C."/>
            <person name="Castanera R."/>
            <person name="Culley D.E."/>
            <person name="Daum C."/>
            <person name="Ezra D."/>
            <person name="Gonzalez J.B."/>
            <person name="Henrissat B."/>
            <person name="Kuo A."/>
            <person name="Liang C."/>
            <person name="Lipzen A."/>
            <person name="Lutzoni F."/>
            <person name="Magnuson J."/>
            <person name="Mondo S."/>
            <person name="Nolan M."/>
            <person name="Ohm R."/>
            <person name="Pangilinan J."/>
            <person name="Park H.-J.H."/>
            <person name="Ramirez L."/>
            <person name="Alfaro M."/>
            <person name="Sun H."/>
            <person name="Tritt A."/>
            <person name="Yoshinaga Y."/>
            <person name="Zwiers L.-H.L."/>
            <person name="Turgeon B.G."/>
            <person name="Goodwin S.B."/>
            <person name="Spatafora J.W."/>
            <person name="Crous P.W."/>
            <person name="Grigoriev I.V."/>
        </authorList>
    </citation>
    <scope>NUCLEOTIDE SEQUENCE [LARGE SCALE GENOMIC DNA]</scope>
    <source>
        <strain evidence="19 20">CBS 611.86</strain>
    </source>
</reference>
<keyword evidence="8" id="KW-0498">Mitosis</keyword>
<feature type="transmembrane region" description="Helical" evidence="17">
    <location>
        <begin position="102"/>
        <end position="123"/>
    </location>
</feature>
<feature type="transmembrane region" description="Helical" evidence="17">
    <location>
        <begin position="135"/>
        <end position="154"/>
    </location>
</feature>
<keyword evidence="7 17" id="KW-0812">Transmembrane</keyword>
<keyword evidence="6" id="KW-0132">Cell division</keyword>
<feature type="compositionally biased region" description="Basic and acidic residues" evidence="16">
    <location>
        <begin position="670"/>
        <end position="679"/>
    </location>
</feature>
<evidence type="ECO:0000256" key="17">
    <source>
        <dbReference type="SAM" id="Phobius"/>
    </source>
</evidence>
<feature type="compositionally biased region" description="Low complexity" evidence="16">
    <location>
        <begin position="283"/>
        <end position="300"/>
    </location>
</feature>
<keyword evidence="12 17" id="KW-0472">Membrane</keyword>
<feature type="transmembrane region" description="Helical" evidence="17">
    <location>
        <begin position="175"/>
        <end position="195"/>
    </location>
</feature>
<keyword evidence="20" id="KW-1185">Reference proteome</keyword>
<feature type="region of interest" description="Disordered" evidence="16">
    <location>
        <begin position="341"/>
        <end position="440"/>
    </location>
</feature>
<dbReference type="Pfam" id="PF03188">
    <property type="entry name" value="Cytochrom_B561"/>
    <property type="match status" value="1"/>
</dbReference>
<feature type="compositionally biased region" description="Low complexity" evidence="16">
    <location>
        <begin position="612"/>
        <end position="623"/>
    </location>
</feature>
<evidence type="ECO:0000256" key="15">
    <source>
        <dbReference type="ARBA" id="ARBA00023328"/>
    </source>
</evidence>
<keyword evidence="14" id="KW-0131">Cell cycle</keyword>
<dbReference type="GO" id="GO:0000444">
    <property type="term" value="C:MIS12/MIND type complex"/>
    <property type="evidence" value="ECO:0007669"/>
    <property type="project" value="InterPro"/>
</dbReference>
<comment type="subcellular location">
    <subcellularLocation>
        <location evidence="3">Chromosome</location>
        <location evidence="3">Centromere</location>
        <location evidence="3">Kinetochore</location>
    </subcellularLocation>
    <subcellularLocation>
        <location evidence="2">Membrane</location>
    </subcellularLocation>
    <subcellularLocation>
        <location evidence="1">Nucleus</location>
    </subcellularLocation>
</comment>
<feature type="compositionally biased region" description="Basic and acidic residues" evidence="16">
    <location>
        <begin position="426"/>
        <end position="440"/>
    </location>
</feature>
<dbReference type="OrthoDB" id="19261at2759"/>
<feature type="region of interest" description="Disordered" evidence="16">
    <location>
        <begin position="270"/>
        <end position="310"/>
    </location>
</feature>
<dbReference type="EMBL" id="JAADJZ010000024">
    <property type="protein sequence ID" value="KAF2867220.1"/>
    <property type="molecule type" value="Genomic_DNA"/>
</dbReference>
<evidence type="ECO:0000256" key="6">
    <source>
        <dbReference type="ARBA" id="ARBA00022618"/>
    </source>
</evidence>
<feature type="compositionally biased region" description="Basic and acidic residues" evidence="16">
    <location>
        <begin position="626"/>
        <end position="651"/>
    </location>
</feature>
<dbReference type="AlphaFoldDB" id="A0A7C8M1L9"/>
<feature type="domain" description="Cytochrome b561" evidence="18">
    <location>
        <begin position="32"/>
        <end position="230"/>
    </location>
</feature>
<feature type="compositionally biased region" description="Low complexity" evidence="16">
    <location>
        <begin position="729"/>
        <end position="741"/>
    </location>
</feature>
<feature type="compositionally biased region" description="Polar residues" evidence="16">
    <location>
        <begin position="744"/>
        <end position="755"/>
    </location>
</feature>
<evidence type="ECO:0000256" key="16">
    <source>
        <dbReference type="SAM" id="MobiDB-lite"/>
    </source>
</evidence>
<feature type="compositionally biased region" description="Pro residues" evidence="16">
    <location>
        <begin position="694"/>
        <end position="728"/>
    </location>
</feature>
<evidence type="ECO:0000256" key="3">
    <source>
        <dbReference type="ARBA" id="ARBA00004629"/>
    </source>
</evidence>
<keyword evidence="5" id="KW-0158">Chromosome</keyword>
<dbReference type="PANTHER" id="PTHR15459:SF2">
    <property type="entry name" value="CYTOCHROME B561 DOMAIN-CONTAINING PROTEIN"/>
    <property type="match status" value="1"/>
</dbReference>
<keyword evidence="4" id="KW-0813">Transport</keyword>
<dbReference type="Proteomes" id="UP000481861">
    <property type="component" value="Unassembled WGS sequence"/>
</dbReference>
<evidence type="ECO:0000256" key="10">
    <source>
        <dbReference type="ARBA" id="ARBA00022982"/>
    </source>
</evidence>
<gene>
    <name evidence="19" type="ORF">BDV95DRAFT_528341</name>
</gene>
<keyword evidence="9" id="KW-0995">Kinetochore</keyword>
<dbReference type="CDD" id="cd08760">
    <property type="entry name" value="Cyt_b561_FRRS1_like"/>
    <property type="match status" value="1"/>
</dbReference>
<feature type="transmembrane region" description="Helical" evidence="17">
    <location>
        <begin position="201"/>
        <end position="219"/>
    </location>
</feature>
<evidence type="ECO:0000256" key="5">
    <source>
        <dbReference type="ARBA" id="ARBA00022454"/>
    </source>
</evidence>
<evidence type="ECO:0000313" key="19">
    <source>
        <dbReference type="EMBL" id="KAF2867220.1"/>
    </source>
</evidence>
<dbReference type="GO" id="GO:0005634">
    <property type="term" value="C:nucleus"/>
    <property type="evidence" value="ECO:0007669"/>
    <property type="project" value="UniProtKB-SubCell"/>
</dbReference>
<dbReference type="PANTHER" id="PTHR15459">
    <property type="entry name" value="POLYAMINE-MODULATED FACTOR 1"/>
    <property type="match status" value="1"/>
</dbReference>
<feature type="transmembrane region" description="Helical" evidence="17">
    <location>
        <begin position="65"/>
        <end position="90"/>
    </location>
</feature>
<evidence type="ECO:0000259" key="18">
    <source>
        <dbReference type="PROSITE" id="PS50939"/>
    </source>
</evidence>
<dbReference type="InterPro" id="IPR007128">
    <property type="entry name" value="PMF1/Nnf1"/>
</dbReference>
<name>A0A7C8M1L9_9PLEO</name>
<evidence type="ECO:0000256" key="7">
    <source>
        <dbReference type="ARBA" id="ARBA00022692"/>
    </source>
</evidence>
<dbReference type="GO" id="GO:0016020">
    <property type="term" value="C:membrane"/>
    <property type="evidence" value="ECO:0007669"/>
    <property type="project" value="UniProtKB-SubCell"/>
</dbReference>
<feature type="compositionally biased region" description="Basic and acidic residues" evidence="16">
    <location>
        <begin position="462"/>
        <end position="488"/>
    </location>
</feature>
<dbReference type="GO" id="GO:0007059">
    <property type="term" value="P:chromosome segregation"/>
    <property type="evidence" value="ECO:0007669"/>
    <property type="project" value="TreeGrafter"/>
</dbReference>
<feature type="compositionally biased region" description="Low complexity" evidence="16">
    <location>
        <begin position="580"/>
        <end position="599"/>
    </location>
</feature>
<keyword evidence="10" id="KW-0249">Electron transport</keyword>
<feature type="region of interest" description="Disordered" evidence="16">
    <location>
        <begin position="460"/>
        <end position="781"/>
    </location>
</feature>
<feature type="compositionally biased region" description="Basic residues" evidence="16">
    <location>
        <begin position="271"/>
        <end position="282"/>
    </location>
</feature>
<dbReference type="PROSITE" id="PS50939">
    <property type="entry name" value="CYTOCHROME_B561"/>
    <property type="match status" value="1"/>
</dbReference>
<keyword evidence="11 17" id="KW-1133">Transmembrane helix</keyword>
<keyword evidence="13" id="KW-0539">Nucleus</keyword>
<organism evidence="19 20">
    <name type="scientific">Massariosphaeria phaeospora</name>
    <dbReference type="NCBI Taxonomy" id="100035"/>
    <lineage>
        <taxon>Eukaryota</taxon>
        <taxon>Fungi</taxon>
        <taxon>Dikarya</taxon>
        <taxon>Ascomycota</taxon>
        <taxon>Pezizomycotina</taxon>
        <taxon>Dothideomycetes</taxon>
        <taxon>Pleosporomycetidae</taxon>
        <taxon>Pleosporales</taxon>
        <taxon>Pleosporales incertae sedis</taxon>
        <taxon>Massariosphaeria</taxon>
    </lineage>
</organism>
<dbReference type="SMART" id="SM00665">
    <property type="entry name" value="B561"/>
    <property type="match status" value="1"/>
</dbReference>
<comment type="caution">
    <text evidence="19">The sequence shown here is derived from an EMBL/GenBank/DDBJ whole genome shotgun (WGS) entry which is preliminary data.</text>
</comment>